<organism evidence="1 2">
    <name type="scientific">Ideonella azotifigens</name>
    <dbReference type="NCBI Taxonomy" id="513160"/>
    <lineage>
        <taxon>Bacteria</taxon>
        <taxon>Pseudomonadati</taxon>
        <taxon>Pseudomonadota</taxon>
        <taxon>Betaproteobacteria</taxon>
        <taxon>Burkholderiales</taxon>
        <taxon>Sphaerotilaceae</taxon>
        <taxon>Ideonella</taxon>
    </lineage>
</organism>
<dbReference type="RefSeq" id="WP_141289608.1">
    <property type="nucleotide sequence ID" value="NZ_BAAAEW010000026.1"/>
</dbReference>
<accession>A0ABP3VKB6</accession>
<comment type="caution">
    <text evidence="1">The sequence shown here is derived from an EMBL/GenBank/DDBJ whole genome shotgun (WGS) entry which is preliminary data.</text>
</comment>
<gene>
    <name evidence="1" type="ORF">GCM10009107_42330</name>
</gene>
<proteinExistence type="predicted"/>
<keyword evidence="2" id="KW-1185">Reference proteome</keyword>
<name>A0ABP3VKB6_9BURK</name>
<evidence type="ECO:0000313" key="1">
    <source>
        <dbReference type="EMBL" id="GAA0760136.1"/>
    </source>
</evidence>
<reference evidence="2" key="1">
    <citation type="journal article" date="2019" name="Int. J. Syst. Evol. Microbiol.">
        <title>The Global Catalogue of Microorganisms (GCM) 10K type strain sequencing project: providing services to taxonomists for standard genome sequencing and annotation.</title>
        <authorList>
            <consortium name="The Broad Institute Genomics Platform"/>
            <consortium name="The Broad Institute Genome Sequencing Center for Infectious Disease"/>
            <person name="Wu L."/>
            <person name="Ma J."/>
        </authorList>
    </citation>
    <scope>NUCLEOTIDE SEQUENCE [LARGE SCALE GENOMIC DNA]</scope>
    <source>
        <strain evidence="2">JCM 15503</strain>
    </source>
</reference>
<dbReference type="EMBL" id="BAAAEW010000026">
    <property type="protein sequence ID" value="GAA0760136.1"/>
    <property type="molecule type" value="Genomic_DNA"/>
</dbReference>
<dbReference type="Proteomes" id="UP001500279">
    <property type="component" value="Unassembled WGS sequence"/>
</dbReference>
<evidence type="ECO:0000313" key="2">
    <source>
        <dbReference type="Proteomes" id="UP001500279"/>
    </source>
</evidence>
<protein>
    <submittedName>
        <fullName evidence="1">Uncharacterized protein</fullName>
    </submittedName>
</protein>
<sequence>MSSAEAWLDLIAAALVPAATTAGPAVVVHEDHRWLPVLEQGLPTTWLQPHQSPWADFHAAAHRLPATRLRLGLDKRAGEALELVRRAALGVLVLPHRAESLQALQPLMAQLRFDQPWLVAGKEDLPAWESVEGASRQWLALPAPRGWRLLVGRPLAAAGQALRLEAGYELSLARRLLAASAGRAPAGLSLQASESGACPRLQFRPVAVNCIATLAEPMLHHVLVQDRAVFGPRGEASVVLPWAGANRARLLLRNVRSRIDDLHAAFQGLDLPPAAVHYTEHGALVDFTFPAAKPGGQALLHLTLPPTALPPDDFCDIGAAEFSLELQP</sequence>